<dbReference type="Proteomes" id="UP000294508">
    <property type="component" value="Unassembled WGS sequence"/>
</dbReference>
<comment type="caution">
    <text evidence="2">The sequence shown here is derived from an EMBL/GenBank/DDBJ whole genome shotgun (WGS) entry which is preliminary data.</text>
</comment>
<feature type="compositionally biased region" description="Basic and acidic residues" evidence="1">
    <location>
        <begin position="294"/>
        <end position="305"/>
    </location>
</feature>
<feature type="compositionally biased region" description="Basic and acidic residues" evidence="1">
    <location>
        <begin position="201"/>
        <end position="220"/>
    </location>
</feature>
<dbReference type="OrthoDB" id="3541690at2"/>
<dbReference type="RefSeq" id="WP_132208590.1">
    <property type="nucleotide sequence ID" value="NZ_SLWN01000003.1"/>
</dbReference>
<evidence type="ECO:0000256" key="1">
    <source>
        <dbReference type="SAM" id="MobiDB-lite"/>
    </source>
</evidence>
<protein>
    <submittedName>
        <fullName evidence="2">Uncharacterized protein</fullName>
    </submittedName>
</protein>
<gene>
    <name evidence="2" type="ORF">EV652_10394</name>
</gene>
<dbReference type="AlphaFoldDB" id="A0A4R2HSZ1"/>
<keyword evidence="3" id="KW-1185">Reference proteome</keyword>
<organism evidence="2 3">
    <name type="scientific">Kribbella steppae</name>
    <dbReference type="NCBI Taxonomy" id="2512223"/>
    <lineage>
        <taxon>Bacteria</taxon>
        <taxon>Bacillati</taxon>
        <taxon>Actinomycetota</taxon>
        <taxon>Actinomycetes</taxon>
        <taxon>Propionibacteriales</taxon>
        <taxon>Kribbellaceae</taxon>
        <taxon>Kribbella</taxon>
    </lineage>
</organism>
<feature type="region of interest" description="Disordered" evidence="1">
    <location>
        <begin position="286"/>
        <end position="305"/>
    </location>
</feature>
<evidence type="ECO:0000313" key="2">
    <source>
        <dbReference type="EMBL" id="TCO33095.1"/>
    </source>
</evidence>
<dbReference type="EMBL" id="SLWN01000003">
    <property type="protein sequence ID" value="TCO33095.1"/>
    <property type="molecule type" value="Genomic_DNA"/>
</dbReference>
<feature type="region of interest" description="Disordered" evidence="1">
    <location>
        <begin position="158"/>
        <end position="229"/>
    </location>
</feature>
<reference evidence="2 3" key="1">
    <citation type="journal article" date="2015" name="Stand. Genomic Sci.">
        <title>Genomic Encyclopedia of Bacterial and Archaeal Type Strains, Phase III: the genomes of soil and plant-associated and newly described type strains.</title>
        <authorList>
            <person name="Whitman W.B."/>
            <person name="Woyke T."/>
            <person name="Klenk H.P."/>
            <person name="Zhou Y."/>
            <person name="Lilburn T.G."/>
            <person name="Beck B.J."/>
            <person name="De Vos P."/>
            <person name="Vandamme P."/>
            <person name="Eisen J.A."/>
            <person name="Garrity G."/>
            <person name="Hugenholtz P."/>
            <person name="Kyrpides N.C."/>
        </authorList>
    </citation>
    <scope>NUCLEOTIDE SEQUENCE [LARGE SCALE GENOMIC DNA]</scope>
    <source>
        <strain evidence="2 3">VKM Ac-2572</strain>
    </source>
</reference>
<evidence type="ECO:0000313" key="3">
    <source>
        <dbReference type="Proteomes" id="UP000294508"/>
    </source>
</evidence>
<accession>A0A4R2HSZ1</accession>
<proteinExistence type="predicted"/>
<sequence length="305" mass="34017">MDTDAAIVELFGLPPEQFIGARNQLARVVRDAGDVRAAAMIAALRKPTVSAWLANQLVRADPDGIHALTQLGEQLRETYLSSDSARRRELTRERHDLVRNLVRIARDQAAGGRQIAPQTAERLAETLDAALVDPAAAQLLRTGQLTSALRHVGFGVVDESGDPARLAPMRPRVVRRPEPPRKSAKPKVTQRATAPSAGRSPIDRTLEQRRAAQQKRRDQAEADYSQAEADRVHAEELLDAHQHRIDDLEADLARLNEQLEQIRQTLREARRQTARLQRAFSQAARNAAAVRKRRDTEEQRLSALD</sequence>
<name>A0A4R2HSZ1_9ACTN</name>